<comment type="caution">
    <text evidence="4">The sequence shown here is derived from an EMBL/GenBank/DDBJ whole genome shotgun (WGS) entry which is preliminary data.</text>
</comment>
<keyword evidence="5" id="KW-1185">Reference proteome</keyword>
<dbReference type="PANTHER" id="PTHR33734">
    <property type="entry name" value="LYSM DOMAIN-CONTAINING GPI-ANCHORED PROTEIN 2"/>
    <property type="match status" value="1"/>
</dbReference>
<dbReference type="SMART" id="SM00257">
    <property type="entry name" value="LysM"/>
    <property type="match status" value="4"/>
</dbReference>
<dbReference type="InterPro" id="IPR018392">
    <property type="entry name" value="LysM"/>
</dbReference>
<organism evidence="4 5">
    <name type="scientific">Marixanthomonas ophiurae</name>
    <dbReference type="NCBI Taxonomy" id="387659"/>
    <lineage>
        <taxon>Bacteria</taxon>
        <taxon>Pseudomonadati</taxon>
        <taxon>Bacteroidota</taxon>
        <taxon>Flavobacteriia</taxon>
        <taxon>Flavobacteriales</taxon>
        <taxon>Flavobacteriaceae</taxon>
        <taxon>Marixanthomonas</taxon>
    </lineage>
</organism>
<evidence type="ECO:0000259" key="3">
    <source>
        <dbReference type="PROSITE" id="PS51782"/>
    </source>
</evidence>
<dbReference type="GO" id="GO:0008932">
    <property type="term" value="F:lytic endotransglycosylase activity"/>
    <property type="evidence" value="ECO:0007669"/>
    <property type="project" value="TreeGrafter"/>
</dbReference>
<dbReference type="Pfam" id="PF13458">
    <property type="entry name" value="Peripla_BP_6"/>
    <property type="match status" value="1"/>
</dbReference>
<dbReference type="AlphaFoldDB" id="A0A3E1Q6F6"/>
<dbReference type="SUPFAM" id="SSF53822">
    <property type="entry name" value="Periplasmic binding protein-like I"/>
    <property type="match status" value="1"/>
</dbReference>
<feature type="domain" description="LysM" evidence="3">
    <location>
        <begin position="88"/>
        <end position="132"/>
    </location>
</feature>
<evidence type="ECO:0000256" key="2">
    <source>
        <dbReference type="ARBA" id="ARBA00022729"/>
    </source>
</evidence>
<feature type="domain" description="LysM" evidence="3">
    <location>
        <begin position="27"/>
        <end position="70"/>
    </location>
</feature>
<name>A0A3E1Q6F6_9FLAO</name>
<dbReference type="PROSITE" id="PS51782">
    <property type="entry name" value="LYSM"/>
    <property type="match status" value="3"/>
</dbReference>
<evidence type="ECO:0000313" key="5">
    <source>
        <dbReference type="Proteomes" id="UP000261082"/>
    </source>
</evidence>
<reference evidence="4 5" key="1">
    <citation type="journal article" date="2007" name="Int. J. Syst. Evol. Microbiol.">
        <title>Marixanthomonas ophiurae gen. nov., sp. nov., a marine bacterium of the family Flavobacteriaceae isolated from a deep-sea brittle star.</title>
        <authorList>
            <person name="Romanenko L.A."/>
            <person name="Uchino M."/>
            <person name="Frolova G.M."/>
            <person name="Mikhailov V.V."/>
        </authorList>
    </citation>
    <scope>NUCLEOTIDE SEQUENCE [LARGE SCALE GENOMIC DNA]</scope>
    <source>
        <strain evidence="4 5">KMM 3046</strain>
    </source>
</reference>
<dbReference type="Gene3D" id="3.40.50.2300">
    <property type="match status" value="1"/>
</dbReference>
<feature type="domain" description="LysM" evidence="3">
    <location>
        <begin position="153"/>
        <end position="196"/>
    </location>
</feature>
<keyword evidence="2" id="KW-0732">Signal</keyword>
<dbReference type="SUPFAM" id="SSF54106">
    <property type="entry name" value="LysM domain"/>
    <property type="match status" value="3"/>
</dbReference>
<sequence>MKHFIYLFLICTLNTGCGIATQQQQYRSHKVKKGETIYSIAQEYGTTESAIYRLNPDAKNGIGANTIIILPRSSNAISNTGSENVTFKEHRVKRKETLFSISQEYNVSQEAIKKYNKELYSRQLKKGEKIRIPISSTEGTTTVSETAVNTDTSTHTVEPKETIYGIARKYNTTIAELKKLNPGLDKNIAIGTVLNVPDISTTESAAIDNEKYDLYEVQPKEGFYRLKVKLGLSEEEIVSLNPYAKDGLKDGMILKIPKENSVGVTEKATPVNLENYIANKSAKNIALLLPFQLREADSDSTAANEDLLKSNSVLRISLDFYSGVLMATEFAKDKGISVNLQVFDTEQSATKVGNIVSGSNFKNIDAVIGPLLSKNVDKAAATLRSNNVPVFSPLSNKEIRMYPNLFQTLPTDDMLRARMMDFLVEKSAGKNVIIISDAKHNAEKQKIISQIPTAKSVSPREGGYLYQRDIAAKVDIDRENWVVLASSDPVLVSNVVGLLNGMPKNHKLRLLALDKNKAYDYHDVSNMHLAKLKFTFPSVNKNYDFNEKDPFLISYKNEYGVLPNRYAVRGFDIMYDILLRLASADDMYKASENDFVTEYIENKFQYTNKLLSGYQNNAVYIVEYNDKLHFIEAE</sequence>
<comment type="similarity">
    <text evidence="1">Belongs to the leucine-binding protein family.</text>
</comment>
<gene>
    <name evidence="4" type="ORF">DZ858_10740</name>
</gene>
<dbReference type="PANTHER" id="PTHR33734:SF22">
    <property type="entry name" value="MEMBRANE-BOUND LYTIC MUREIN TRANSGLYCOSYLASE D"/>
    <property type="match status" value="1"/>
</dbReference>
<dbReference type="InterPro" id="IPR036779">
    <property type="entry name" value="LysM_dom_sf"/>
</dbReference>
<dbReference type="InterPro" id="IPR028082">
    <property type="entry name" value="Peripla_BP_I"/>
</dbReference>
<dbReference type="InterPro" id="IPR028081">
    <property type="entry name" value="Leu-bd"/>
</dbReference>
<dbReference type="Gene3D" id="3.10.350.10">
    <property type="entry name" value="LysM domain"/>
    <property type="match status" value="3"/>
</dbReference>
<evidence type="ECO:0000313" key="4">
    <source>
        <dbReference type="EMBL" id="RFN57718.1"/>
    </source>
</evidence>
<protein>
    <submittedName>
        <fullName evidence="4">LysM peptidoglycan-binding domain-containing protein</fullName>
    </submittedName>
</protein>
<dbReference type="EMBL" id="QVID01000002">
    <property type="protein sequence ID" value="RFN57718.1"/>
    <property type="molecule type" value="Genomic_DNA"/>
</dbReference>
<dbReference type="CDD" id="cd00118">
    <property type="entry name" value="LysM"/>
    <property type="match status" value="3"/>
</dbReference>
<proteinExistence type="inferred from homology"/>
<accession>A0A3E1Q6F6</accession>
<dbReference type="Proteomes" id="UP000261082">
    <property type="component" value="Unassembled WGS sequence"/>
</dbReference>
<dbReference type="Pfam" id="PF01476">
    <property type="entry name" value="LysM"/>
    <property type="match status" value="3"/>
</dbReference>
<evidence type="ECO:0000256" key="1">
    <source>
        <dbReference type="ARBA" id="ARBA00010062"/>
    </source>
</evidence>